<name>A0A5M9GJW5_9SPHI</name>
<dbReference type="OrthoDB" id="828127at2"/>
<keyword evidence="3" id="KW-1185">Reference proteome</keyword>
<organism evidence="2 3">
    <name type="scientific">Arcticibacter tournemirensis</name>
    <dbReference type="NCBI Taxonomy" id="699437"/>
    <lineage>
        <taxon>Bacteria</taxon>
        <taxon>Pseudomonadati</taxon>
        <taxon>Bacteroidota</taxon>
        <taxon>Sphingobacteriia</taxon>
        <taxon>Sphingobacteriales</taxon>
        <taxon>Sphingobacteriaceae</taxon>
        <taxon>Arcticibacter</taxon>
    </lineage>
</organism>
<accession>A0A5M9GJW5</accession>
<comment type="caution">
    <text evidence="2">The sequence shown here is derived from an EMBL/GenBank/DDBJ whole genome shotgun (WGS) entry which is preliminary data.</text>
</comment>
<evidence type="ECO:0000256" key="1">
    <source>
        <dbReference type="SAM" id="Phobius"/>
    </source>
</evidence>
<evidence type="ECO:0000313" key="3">
    <source>
        <dbReference type="Proteomes" id="UP000322918"/>
    </source>
</evidence>
<feature type="transmembrane region" description="Helical" evidence="1">
    <location>
        <begin position="5"/>
        <end position="22"/>
    </location>
</feature>
<dbReference type="EMBL" id="VWNE01000067">
    <property type="protein sequence ID" value="KAA8474035.1"/>
    <property type="molecule type" value="Genomic_DNA"/>
</dbReference>
<dbReference type="AlphaFoldDB" id="A0A5M9GJW5"/>
<proteinExistence type="predicted"/>
<evidence type="ECO:0000313" key="2">
    <source>
        <dbReference type="EMBL" id="KAA8474035.1"/>
    </source>
</evidence>
<dbReference type="RefSeq" id="WP_141813382.1">
    <property type="nucleotide sequence ID" value="NZ_VFPL01000001.1"/>
</dbReference>
<keyword evidence="1" id="KW-1133">Transmembrane helix</keyword>
<keyword evidence="1" id="KW-0472">Membrane</keyword>
<sequence length="140" mass="16139">MKKILLVLGILTTLIVLIMIYINENITSPKSRLKQQFNLELKDGQFSIANEREQWSPNGDGFYYVEINLINDFSIIKEIQSKFKSLPVKEDFPGNSVIGNVNNFQDGYYSIGTIESDPTTFKIALYDSKKKKIILYYEIL</sequence>
<gene>
    <name evidence="2" type="ORF">F1649_22445</name>
</gene>
<dbReference type="Proteomes" id="UP000322918">
    <property type="component" value="Unassembled WGS sequence"/>
</dbReference>
<reference evidence="2 3" key="1">
    <citation type="submission" date="2019-09" db="EMBL/GenBank/DDBJ databases">
        <title>Pararcticibacter amylolyticus gen. nov., sp. nov., isolated from a rottenly hemp rope, and reclassification of Pedobacter tournemirensis as Pararcticibacter tournemirensis comb. nov.</title>
        <authorList>
            <person name="Cai Y."/>
        </authorList>
    </citation>
    <scope>NUCLEOTIDE SEQUENCE [LARGE SCALE GENOMIC DNA]</scope>
    <source>
        <strain evidence="2 3">TF5-37.2-LB10</strain>
    </source>
</reference>
<keyword evidence="1" id="KW-0812">Transmembrane</keyword>
<protein>
    <submittedName>
        <fullName evidence="2">Uncharacterized protein</fullName>
    </submittedName>
</protein>